<accession>A0A2G7G808</accession>
<dbReference type="Proteomes" id="UP000231358">
    <property type="component" value="Unassembled WGS sequence"/>
</dbReference>
<dbReference type="InterPro" id="IPR029068">
    <property type="entry name" value="Glyas_Bleomycin-R_OHBP_Dase"/>
</dbReference>
<organism evidence="2 3">
    <name type="scientific">Aspergillus arachidicola</name>
    <dbReference type="NCBI Taxonomy" id="656916"/>
    <lineage>
        <taxon>Eukaryota</taxon>
        <taxon>Fungi</taxon>
        <taxon>Dikarya</taxon>
        <taxon>Ascomycota</taxon>
        <taxon>Pezizomycotina</taxon>
        <taxon>Eurotiomycetes</taxon>
        <taxon>Eurotiomycetidae</taxon>
        <taxon>Eurotiales</taxon>
        <taxon>Aspergillaceae</taxon>
        <taxon>Aspergillus</taxon>
        <taxon>Aspergillus subgen. Circumdati</taxon>
    </lineage>
</organism>
<evidence type="ECO:0000313" key="2">
    <source>
        <dbReference type="EMBL" id="PIG88980.1"/>
    </source>
</evidence>
<dbReference type="Pfam" id="PF00903">
    <property type="entry name" value="Glyoxalase"/>
    <property type="match status" value="1"/>
</dbReference>
<protein>
    <recommendedName>
        <fullName evidence="1">VOC domain-containing protein</fullName>
    </recommendedName>
</protein>
<dbReference type="InterPro" id="IPR004360">
    <property type="entry name" value="Glyas_Fos-R_dOase_dom"/>
</dbReference>
<dbReference type="AlphaFoldDB" id="A0A2G7G808"/>
<comment type="caution">
    <text evidence="2">The sequence shown here is derived from an EMBL/GenBank/DDBJ whole genome shotgun (WGS) entry which is preliminary data.</text>
</comment>
<name>A0A2G7G808_9EURO</name>
<dbReference type="PROSITE" id="PS51819">
    <property type="entry name" value="VOC"/>
    <property type="match status" value="1"/>
</dbReference>
<dbReference type="Gene3D" id="3.10.180.10">
    <property type="entry name" value="2,3-Dihydroxybiphenyl 1,2-Dioxygenase, domain 1"/>
    <property type="match status" value="1"/>
</dbReference>
<dbReference type="InterPro" id="IPR037523">
    <property type="entry name" value="VOC_core"/>
</dbReference>
<feature type="domain" description="VOC" evidence="1">
    <location>
        <begin position="18"/>
        <end position="135"/>
    </location>
</feature>
<sequence length="194" mass="21929">MQVPDFDHPAPKVQSPSALAHVVLRTPNMKVMEEFFVTFLGGRVAHRNAVLSFITYDEEHHRIALITVPDKGPKIKSSYGLEHIAFAYPTLSDLLLSYRQRKARGISPIWCVNHGPTTSLYYKDPDGNILETQVDNFDTAEEATDFMSSEDFARNPIGTDFDPEQMIARLRAGDDDKTLKIRKEIGPREPPMLD</sequence>
<proteinExistence type="predicted"/>
<dbReference type="SUPFAM" id="SSF54593">
    <property type="entry name" value="Glyoxalase/Bleomycin resistance protein/Dihydroxybiphenyl dioxygenase"/>
    <property type="match status" value="1"/>
</dbReference>
<gene>
    <name evidence="2" type="ORF">AARAC_008396</name>
</gene>
<dbReference type="EMBL" id="NEXV01000082">
    <property type="protein sequence ID" value="PIG88980.1"/>
    <property type="molecule type" value="Genomic_DNA"/>
</dbReference>
<evidence type="ECO:0000259" key="1">
    <source>
        <dbReference type="PROSITE" id="PS51819"/>
    </source>
</evidence>
<keyword evidence="3" id="KW-1185">Reference proteome</keyword>
<reference evidence="2 3" key="1">
    <citation type="submission" date="2017-05" db="EMBL/GenBank/DDBJ databases">
        <title>Genome sequence for an aflatoxigenic pathogen of Argentinian peanut, Aspergillus arachidicola.</title>
        <authorList>
            <person name="Moore G."/>
            <person name="Beltz S.B."/>
            <person name="Mack B.M."/>
        </authorList>
    </citation>
    <scope>NUCLEOTIDE SEQUENCE [LARGE SCALE GENOMIC DNA]</scope>
    <source>
        <strain evidence="2 3">CBS 117610</strain>
    </source>
</reference>
<evidence type="ECO:0000313" key="3">
    <source>
        <dbReference type="Proteomes" id="UP000231358"/>
    </source>
</evidence>